<reference evidence="2 3" key="1">
    <citation type="submission" date="2018-02" db="EMBL/GenBank/DDBJ databases">
        <title>Genomic Encyclopedia of Archaeal and Bacterial Type Strains, Phase II (KMG-II): from individual species to whole genera.</title>
        <authorList>
            <person name="Goeker M."/>
        </authorList>
    </citation>
    <scope>NUCLEOTIDE SEQUENCE [LARGE SCALE GENOMIC DNA]</scope>
    <source>
        <strain evidence="2 3">DSM 29526</strain>
    </source>
</reference>
<keyword evidence="3" id="KW-1185">Reference proteome</keyword>
<name>A0A2S6I780_9BACT</name>
<gene>
    <name evidence="2" type="ORF">CLV84_0301</name>
</gene>
<evidence type="ECO:0000256" key="1">
    <source>
        <dbReference type="SAM" id="SignalP"/>
    </source>
</evidence>
<dbReference type="OrthoDB" id="1495911at2"/>
<comment type="caution">
    <text evidence="2">The sequence shown here is derived from an EMBL/GenBank/DDBJ whole genome shotgun (WGS) entry which is preliminary data.</text>
</comment>
<dbReference type="RefSeq" id="WP_104417974.1">
    <property type="nucleotide sequence ID" value="NZ_PTJC01000005.1"/>
</dbReference>
<evidence type="ECO:0008006" key="4">
    <source>
        <dbReference type="Google" id="ProtNLM"/>
    </source>
</evidence>
<feature type="chain" id="PRO_5015559922" description="Protease inhibitor Inh" evidence="1">
    <location>
        <begin position="21"/>
        <end position="134"/>
    </location>
</feature>
<dbReference type="Proteomes" id="UP000237662">
    <property type="component" value="Unassembled WGS sequence"/>
</dbReference>
<dbReference type="AlphaFoldDB" id="A0A2S6I780"/>
<protein>
    <recommendedName>
        <fullName evidence="4">Protease inhibitor Inh</fullName>
    </recommendedName>
</protein>
<evidence type="ECO:0000313" key="3">
    <source>
        <dbReference type="Proteomes" id="UP000237662"/>
    </source>
</evidence>
<dbReference type="EMBL" id="PTJC01000005">
    <property type="protein sequence ID" value="PPK87361.1"/>
    <property type="molecule type" value="Genomic_DNA"/>
</dbReference>
<dbReference type="PROSITE" id="PS51257">
    <property type="entry name" value="PROKAR_LIPOPROTEIN"/>
    <property type="match status" value="1"/>
</dbReference>
<organism evidence="2 3">
    <name type="scientific">Neolewinella xylanilytica</name>
    <dbReference type="NCBI Taxonomy" id="1514080"/>
    <lineage>
        <taxon>Bacteria</taxon>
        <taxon>Pseudomonadati</taxon>
        <taxon>Bacteroidota</taxon>
        <taxon>Saprospiria</taxon>
        <taxon>Saprospirales</taxon>
        <taxon>Lewinellaceae</taxon>
        <taxon>Neolewinella</taxon>
    </lineage>
</organism>
<accession>A0A2S6I780</accession>
<evidence type="ECO:0000313" key="2">
    <source>
        <dbReference type="EMBL" id="PPK87361.1"/>
    </source>
</evidence>
<keyword evidence="1" id="KW-0732">Signal</keyword>
<feature type="signal peptide" evidence="1">
    <location>
        <begin position="1"/>
        <end position="20"/>
    </location>
</feature>
<sequence>MLLRCAVAGCFLLVACTSQPAGPAPETSGADRLDAAQGLLQGKWKRQSYPYGTIEFGEQRVKFTTGEGLAEPPAFVAWELVDACPDATAVGVPPTEYDFVLVHGNENCDAIKLSVDEFTIYYAGSEEGVIYVRE</sequence>
<proteinExistence type="predicted"/>